<proteinExistence type="predicted"/>
<gene>
    <name evidence="2" type="ORF">Poly51_18020</name>
</gene>
<evidence type="ECO:0008006" key="4">
    <source>
        <dbReference type="Google" id="ProtNLM"/>
    </source>
</evidence>
<evidence type="ECO:0000256" key="1">
    <source>
        <dbReference type="SAM" id="Phobius"/>
    </source>
</evidence>
<organism evidence="2 3">
    <name type="scientific">Rubripirellula tenax</name>
    <dbReference type="NCBI Taxonomy" id="2528015"/>
    <lineage>
        <taxon>Bacteria</taxon>
        <taxon>Pseudomonadati</taxon>
        <taxon>Planctomycetota</taxon>
        <taxon>Planctomycetia</taxon>
        <taxon>Pirellulales</taxon>
        <taxon>Pirellulaceae</taxon>
        <taxon>Rubripirellula</taxon>
    </lineage>
</organism>
<evidence type="ECO:0000313" key="2">
    <source>
        <dbReference type="EMBL" id="TWU59017.1"/>
    </source>
</evidence>
<reference evidence="2 3" key="1">
    <citation type="submission" date="2019-02" db="EMBL/GenBank/DDBJ databases">
        <title>Deep-cultivation of Planctomycetes and their phenomic and genomic characterization uncovers novel biology.</title>
        <authorList>
            <person name="Wiegand S."/>
            <person name="Jogler M."/>
            <person name="Boedeker C."/>
            <person name="Pinto D."/>
            <person name="Vollmers J."/>
            <person name="Rivas-Marin E."/>
            <person name="Kohn T."/>
            <person name="Peeters S.H."/>
            <person name="Heuer A."/>
            <person name="Rast P."/>
            <person name="Oberbeckmann S."/>
            <person name="Bunk B."/>
            <person name="Jeske O."/>
            <person name="Meyerdierks A."/>
            <person name="Storesund J.E."/>
            <person name="Kallscheuer N."/>
            <person name="Luecker S."/>
            <person name="Lage O.M."/>
            <person name="Pohl T."/>
            <person name="Merkel B.J."/>
            <person name="Hornburger P."/>
            <person name="Mueller R.-W."/>
            <person name="Bruemmer F."/>
            <person name="Labrenz M."/>
            <person name="Spormann A.M."/>
            <person name="Op Den Camp H."/>
            <person name="Overmann J."/>
            <person name="Amann R."/>
            <person name="Jetten M.S.M."/>
            <person name="Mascher T."/>
            <person name="Medema M.H."/>
            <person name="Devos D.P."/>
            <person name="Kaster A.-K."/>
            <person name="Ovreas L."/>
            <person name="Rohde M."/>
            <person name="Galperin M.Y."/>
            <person name="Jogler C."/>
        </authorList>
    </citation>
    <scope>NUCLEOTIDE SEQUENCE [LARGE SCALE GENOMIC DNA]</scope>
    <source>
        <strain evidence="2 3">Poly51</strain>
    </source>
</reference>
<keyword evidence="1" id="KW-0472">Membrane</keyword>
<dbReference type="RefSeq" id="WP_146456314.1">
    <property type="nucleotide sequence ID" value="NZ_SJPW01000002.1"/>
</dbReference>
<name>A0A5C6FE84_9BACT</name>
<sequence length="237" mass="26037">MSESILQFAGNMFVGPIWPASLLVCLLAIYTVFALIGLVDLDVDMPDLDMPDLDVPDLDVPDFDVPDVDAHVGDLGLDVVQGIGAATIRWTNFGRVPIVIWGGVFTLGFWIISYMLWHIFDVRRYEPTVVVSTLLTIRNAVLATGIAKVVTQPLIKHFVATPEYDQTRLIGSTCEIISPEATPTSGQAKFRTDAAPLLLNVRTDGAHIDKGIEVRIIGFDPQQRVYQVTSILTEQTS</sequence>
<feature type="transmembrane region" description="Helical" evidence="1">
    <location>
        <begin position="98"/>
        <end position="117"/>
    </location>
</feature>
<comment type="caution">
    <text evidence="2">The sequence shown here is derived from an EMBL/GenBank/DDBJ whole genome shotgun (WGS) entry which is preliminary data.</text>
</comment>
<feature type="transmembrane region" description="Helical" evidence="1">
    <location>
        <begin position="12"/>
        <end position="39"/>
    </location>
</feature>
<keyword evidence="1" id="KW-1133">Transmembrane helix</keyword>
<dbReference type="OrthoDB" id="284164at2"/>
<protein>
    <recommendedName>
        <fullName evidence="4">DUF1449 domain-containing protein</fullName>
    </recommendedName>
</protein>
<dbReference type="Proteomes" id="UP000318288">
    <property type="component" value="Unassembled WGS sequence"/>
</dbReference>
<evidence type="ECO:0000313" key="3">
    <source>
        <dbReference type="Proteomes" id="UP000318288"/>
    </source>
</evidence>
<dbReference type="EMBL" id="SJPW01000002">
    <property type="protein sequence ID" value="TWU59017.1"/>
    <property type="molecule type" value="Genomic_DNA"/>
</dbReference>
<keyword evidence="3" id="KW-1185">Reference proteome</keyword>
<keyword evidence="1" id="KW-0812">Transmembrane</keyword>
<dbReference type="AlphaFoldDB" id="A0A5C6FE84"/>
<accession>A0A5C6FE84</accession>